<name>A0A517ZLE8_9PLAN</name>
<protein>
    <recommendedName>
        <fullName evidence="3">HEAT repeat protein</fullName>
    </recommendedName>
</protein>
<sequence length="761" mass="82902">MANVSRRFVGTLVLLMLSFGLLLGSLIAQDASPVDADAAAAAEAKRREDLLKTSPLPLQPETAPDLFEAAVLMVDLARPRLARLYLDQLMELKPDAQTLLDLRLKYGPAEFMKLANIKELQPVSSDLLEDVNRLMAERTSDPVRIQQLVADLGGTNEQRLLAEHELKNGGQAIIVPLLNMLQHSPTPEEERNILHILVLLGHRAEAPLVAALDMPDDDIRAGLISVLGHVGSRETLNHLWYFANSPKVPAGVKAAARDAIARIVKMDAGRLAESPVESVVTELNRLARLHYQHKYDWLVDDDGNVSLWVWKREAESVVLVKVPPRVASNIVGSKFARQALALSPERRDIQVLFLSMTLAADGMLAGWDKPLPTGPGTAHDLSLVAGEDVVADVLSEALKGGQIANAVAALRVLGQIGTLRMVRSADAGRSPVLAALNYPDTRVQFAAAGTVMQLDPQAKFPGVDRVIGILSRALTGQGKPVALVIDPNSDRASQMSGFLNELGYVPHLRSTGREGFRFASENADVELVFIHPSTVKWPLSSTLTNFRADSRTASIPIVLYGPEEFAGRMHRYVEDNPLVTYFGLTGTTQGLQAQLTPFLKNLTAPPLNEEQRAIQAEVASYWLAHIAEGQRTKIYDLQAAVPSLLVAAHNVPLTENCLLALGTIASREAQQKMAELLLDEGVETRLRATAAIQLAFHIQRHGLVVSNEQIAQIHEMWETPGDPALHTAVGAVIGSLRPNSRLVGERLQEFQEQPALELIQP</sequence>
<reference evidence="1 2" key="1">
    <citation type="submission" date="2019-02" db="EMBL/GenBank/DDBJ databases">
        <title>Deep-cultivation of Planctomycetes and their phenomic and genomic characterization uncovers novel biology.</title>
        <authorList>
            <person name="Wiegand S."/>
            <person name="Jogler M."/>
            <person name="Boedeker C."/>
            <person name="Pinto D."/>
            <person name="Vollmers J."/>
            <person name="Rivas-Marin E."/>
            <person name="Kohn T."/>
            <person name="Peeters S.H."/>
            <person name="Heuer A."/>
            <person name="Rast P."/>
            <person name="Oberbeckmann S."/>
            <person name="Bunk B."/>
            <person name="Jeske O."/>
            <person name="Meyerdierks A."/>
            <person name="Storesund J.E."/>
            <person name="Kallscheuer N."/>
            <person name="Luecker S."/>
            <person name="Lage O.M."/>
            <person name="Pohl T."/>
            <person name="Merkel B.J."/>
            <person name="Hornburger P."/>
            <person name="Mueller R.-W."/>
            <person name="Bruemmer F."/>
            <person name="Labrenz M."/>
            <person name="Spormann A.M."/>
            <person name="Op den Camp H."/>
            <person name="Overmann J."/>
            <person name="Amann R."/>
            <person name="Jetten M.S.M."/>
            <person name="Mascher T."/>
            <person name="Medema M.H."/>
            <person name="Devos D.P."/>
            <person name="Kaster A.-K."/>
            <person name="Ovreas L."/>
            <person name="Rohde M."/>
            <person name="Galperin M.Y."/>
            <person name="Jogler C."/>
        </authorList>
    </citation>
    <scope>NUCLEOTIDE SEQUENCE [LARGE SCALE GENOMIC DNA]</scope>
    <source>
        <strain evidence="1 2">Mal52</strain>
    </source>
</reference>
<dbReference type="Gene3D" id="1.25.10.10">
    <property type="entry name" value="Leucine-rich Repeat Variant"/>
    <property type="match status" value="1"/>
</dbReference>
<accession>A0A517ZLE8</accession>
<dbReference type="SUPFAM" id="SSF48371">
    <property type="entry name" value="ARM repeat"/>
    <property type="match status" value="1"/>
</dbReference>
<dbReference type="EMBL" id="CP036276">
    <property type="protein sequence ID" value="QDU43287.1"/>
    <property type="molecule type" value="Genomic_DNA"/>
</dbReference>
<gene>
    <name evidence="1" type="ORF">Mal52_17590</name>
</gene>
<dbReference type="InterPro" id="IPR011989">
    <property type="entry name" value="ARM-like"/>
</dbReference>
<organism evidence="1 2">
    <name type="scientific">Symmachiella dynata</name>
    <dbReference type="NCBI Taxonomy" id="2527995"/>
    <lineage>
        <taxon>Bacteria</taxon>
        <taxon>Pseudomonadati</taxon>
        <taxon>Planctomycetota</taxon>
        <taxon>Planctomycetia</taxon>
        <taxon>Planctomycetales</taxon>
        <taxon>Planctomycetaceae</taxon>
        <taxon>Symmachiella</taxon>
    </lineage>
</organism>
<evidence type="ECO:0008006" key="3">
    <source>
        <dbReference type="Google" id="ProtNLM"/>
    </source>
</evidence>
<dbReference type="KEGG" id="sdyn:Mal52_17590"/>
<keyword evidence="2" id="KW-1185">Reference proteome</keyword>
<dbReference type="RefSeq" id="WP_145375415.1">
    <property type="nucleotide sequence ID" value="NZ_CP036276.1"/>
</dbReference>
<proteinExistence type="predicted"/>
<dbReference type="AlphaFoldDB" id="A0A517ZLE8"/>
<dbReference type="Proteomes" id="UP000319383">
    <property type="component" value="Chromosome"/>
</dbReference>
<evidence type="ECO:0000313" key="1">
    <source>
        <dbReference type="EMBL" id="QDU43287.1"/>
    </source>
</evidence>
<evidence type="ECO:0000313" key="2">
    <source>
        <dbReference type="Proteomes" id="UP000319383"/>
    </source>
</evidence>
<dbReference type="InterPro" id="IPR016024">
    <property type="entry name" value="ARM-type_fold"/>
</dbReference>